<dbReference type="AlphaFoldDB" id="A0A4C1ZI17"/>
<gene>
    <name evidence="1" type="ORF">EVAR_69079_1</name>
</gene>
<dbReference type="Proteomes" id="UP000299102">
    <property type="component" value="Unassembled WGS sequence"/>
</dbReference>
<protein>
    <submittedName>
        <fullName evidence="1">Uncharacterized protein</fullName>
    </submittedName>
</protein>
<comment type="caution">
    <text evidence="1">The sequence shown here is derived from an EMBL/GenBank/DDBJ whole genome shotgun (WGS) entry which is preliminary data.</text>
</comment>
<name>A0A4C1ZI17_EUMVA</name>
<evidence type="ECO:0000313" key="2">
    <source>
        <dbReference type="Proteomes" id="UP000299102"/>
    </source>
</evidence>
<sequence>MPGDHGTAYRSNKDTDGPPACVLCKQKAIRLTILMPACSKDLHPRGRAAPMSARAVSAAFSYAERRLDRVTPAAKNSATSADDLSQLMSIITVIDTSELTILAKILSRGRVSFVVKIFTLPQTKKKINEAFSVVVRLVRSRALEPDHALELRRAFRLSNTLRPLRPDLNPVRSRFSRLVFIRRPWSPPTPRRRDIIAYARRLRRPRATAAPPLRAAAAWHVPASCRRIVFRAAADCSRSIYGLGPGFVDVRCATGGYR</sequence>
<proteinExistence type="predicted"/>
<reference evidence="1 2" key="1">
    <citation type="journal article" date="2019" name="Commun. Biol.">
        <title>The bagworm genome reveals a unique fibroin gene that provides high tensile strength.</title>
        <authorList>
            <person name="Kono N."/>
            <person name="Nakamura H."/>
            <person name="Ohtoshi R."/>
            <person name="Tomita M."/>
            <person name="Numata K."/>
            <person name="Arakawa K."/>
        </authorList>
    </citation>
    <scope>NUCLEOTIDE SEQUENCE [LARGE SCALE GENOMIC DNA]</scope>
</reference>
<organism evidence="1 2">
    <name type="scientific">Eumeta variegata</name>
    <name type="common">Bagworm moth</name>
    <name type="synonym">Eumeta japonica</name>
    <dbReference type="NCBI Taxonomy" id="151549"/>
    <lineage>
        <taxon>Eukaryota</taxon>
        <taxon>Metazoa</taxon>
        <taxon>Ecdysozoa</taxon>
        <taxon>Arthropoda</taxon>
        <taxon>Hexapoda</taxon>
        <taxon>Insecta</taxon>
        <taxon>Pterygota</taxon>
        <taxon>Neoptera</taxon>
        <taxon>Endopterygota</taxon>
        <taxon>Lepidoptera</taxon>
        <taxon>Glossata</taxon>
        <taxon>Ditrysia</taxon>
        <taxon>Tineoidea</taxon>
        <taxon>Psychidae</taxon>
        <taxon>Oiketicinae</taxon>
        <taxon>Eumeta</taxon>
    </lineage>
</organism>
<accession>A0A4C1ZI17</accession>
<evidence type="ECO:0000313" key="1">
    <source>
        <dbReference type="EMBL" id="GBP86559.1"/>
    </source>
</evidence>
<dbReference type="EMBL" id="BGZK01001801">
    <property type="protein sequence ID" value="GBP86559.1"/>
    <property type="molecule type" value="Genomic_DNA"/>
</dbReference>
<keyword evidence="2" id="KW-1185">Reference proteome</keyword>